<dbReference type="Pfam" id="PF00005">
    <property type="entry name" value="ABC_tran"/>
    <property type="match status" value="1"/>
</dbReference>
<dbReference type="STRING" id="1286171.EAL2_c21450"/>
<gene>
    <name evidence="5" type="primary">pstB3</name>
    <name evidence="5" type="ORF">EAL2_c21450</name>
</gene>
<dbReference type="SUPFAM" id="SSF52540">
    <property type="entry name" value="P-loop containing nucleoside triphosphate hydrolases"/>
    <property type="match status" value="1"/>
</dbReference>
<dbReference type="eggNOG" id="COG1117">
    <property type="taxonomic scope" value="Bacteria"/>
</dbReference>
<dbReference type="PATRIC" id="fig|1286171.3.peg.2094"/>
<accession>W8U987</accession>
<dbReference type="GO" id="GO:0005315">
    <property type="term" value="F:phosphate transmembrane transporter activity"/>
    <property type="evidence" value="ECO:0007669"/>
    <property type="project" value="InterPro"/>
</dbReference>
<dbReference type="RefSeq" id="WP_025436350.1">
    <property type="nucleotide sequence ID" value="NZ_CP007452.1"/>
</dbReference>
<dbReference type="PANTHER" id="PTHR43423:SF1">
    <property type="entry name" value="ABC TRANSPORTER I FAMILY MEMBER 17"/>
    <property type="match status" value="1"/>
</dbReference>
<proteinExistence type="predicted"/>
<keyword evidence="6" id="KW-1185">Reference proteome</keyword>
<organism evidence="5 6">
    <name type="scientific">Peptoclostridium acidaminophilum DSM 3953</name>
    <dbReference type="NCBI Taxonomy" id="1286171"/>
    <lineage>
        <taxon>Bacteria</taxon>
        <taxon>Bacillati</taxon>
        <taxon>Bacillota</taxon>
        <taxon>Clostridia</taxon>
        <taxon>Peptostreptococcales</taxon>
        <taxon>Peptoclostridiaceae</taxon>
        <taxon>Peptoclostridium</taxon>
    </lineage>
</organism>
<dbReference type="InterPro" id="IPR017871">
    <property type="entry name" value="ABC_transporter-like_CS"/>
</dbReference>
<evidence type="ECO:0000256" key="1">
    <source>
        <dbReference type="ARBA" id="ARBA00022448"/>
    </source>
</evidence>
<dbReference type="EMBL" id="CP007452">
    <property type="protein sequence ID" value="AHM57426.1"/>
    <property type="molecule type" value="Genomic_DNA"/>
</dbReference>
<dbReference type="InterPro" id="IPR003593">
    <property type="entry name" value="AAA+_ATPase"/>
</dbReference>
<reference evidence="5 6" key="1">
    <citation type="journal article" date="2014" name="Genome Announc.">
        <title>Complete Genome Sequence of Amino Acid-Utilizing Eubacterium acidaminophilum al-2 (DSM 3953).</title>
        <authorList>
            <person name="Poehlein A."/>
            <person name="Andreesen J.R."/>
            <person name="Daniel R."/>
        </authorList>
    </citation>
    <scope>NUCLEOTIDE SEQUENCE [LARGE SCALE GENOMIC DNA]</scope>
    <source>
        <strain evidence="5 6">DSM 3953</strain>
    </source>
</reference>
<evidence type="ECO:0000313" key="6">
    <source>
        <dbReference type="Proteomes" id="UP000019591"/>
    </source>
</evidence>
<dbReference type="CDD" id="cd03260">
    <property type="entry name" value="ABC_PstB_phosphate_transporter"/>
    <property type="match status" value="1"/>
</dbReference>
<dbReference type="Proteomes" id="UP000019591">
    <property type="component" value="Chromosome"/>
</dbReference>
<evidence type="ECO:0000256" key="3">
    <source>
        <dbReference type="ARBA" id="ARBA00022840"/>
    </source>
</evidence>
<dbReference type="OrthoDB" id="9804199at2"/>
<dbReference type="KEGG" id="eac:EAL2_c21450"/>
<keyword evidence="5" id="KW-0378">Hydrolase</keyword>
<dbReference type="InterPro" id="IPR027417">
    <property type="entry name" value="P-loop_NTPase"/>
</dbReference>
<dbReference type="GO" id="GO:0016020">
    <property type="term" value="C:membrane"/>
    <property type="evidence" value="ECO:0007669"/>
    <property type="project" value="InterPro"/>
</dbReference>
<keyword evidence="1" id="KW-0813">Transport</keyword>
<name>W8U987_PEPAC</name>
<dbReference type="PANTHER" id="PTHR43423">
    <property type="entry name" value="ABC TRANSPORTER I FAMILY MEMBER 17"/>
    <property type="match status" value="1"/>
</dbReference>
<evidence type="ECO:0000259" key="4">
    <source>
        <dbReference type="PROSITE" id="PS50893"/>
    </source>
</evidence>
<evidence type="ECO:0000256" key="2">
    <source>
        <dbReference type="ARBA" id="ARBA00022741"/>
    </source>
</evidence>
<keyword evidence="2" id="KW-0547">Nucleotide-binding</keyword>
<dbReference type="Gene3D" id="3.40.50.300">
    <property type="entry name" value="P-loop containing nucleotide triphosphate hydrolases"/>
    <property type="match status" value="1"/>
</dbReference>
<dbReference type="GO" id="GO:0016887">
    <property type="term" value="F:ATP hydrolysis activity"/>
    <property type="evidence" value="ECO:0007669"/>
    <property type="project" value="InterPro"/>
</dbReference>
<evidence type="ECO:0000313" key="5">
    <source>
        <dbReference type="EMBL" id="AHM57426.1"/>
    </source>
</evidence>
<dbReference type="GO" id="GO:0005524">
    <property type="term" value="F:ATP binding"/>
    <property type="evidence" value="ECO:0007669"/>
    <property type="project" value="UniProtKB-KW"/>
</dbReference>
<dbReference type="PROSITE" id="PS50893">
    <property type="entry name" value="ABC_TRANSPORTER_2"/>
    <property type="match status" value="1"/>
</dbReference>
<dbReference type="PROSITE" id="PS00211">
    <property type="entry name" value="ABC_TRANSPORTER_1"/>
    <property type="match status" value="1"/>
</dbReference>
<dbReference type="GO" id="GO:0035435">
    <property type="term" value="P:phosphate ion transmembrane transport"/>
    <property type="evidence" value="ECO:0007669"/>
    <property type="project" value="InterPro"/>
</dbReference>
<dbReference type="HOGENOM" id="CLU_000604_1_22_9"/>
<keyword evidence="3 5" id="KW-0067">ATP-binding</keyword>
<dbReference type="AlphaFoldDB" id="W8U987"/>
<feature type="domain" description="ABC transporter" evidence="4">
    <location>
        <begin position="5"/>
        <end position="244"/>
    </location>
</feature>
<dbReference type="EC" id="3.6.3.27" evidence="5"/>
<dbReference type="SMART" id="SM00382">
    <property type="entry name" value="AAA"/>
    <property type="match status" value="1"/>
</dbReference>
<protein>
    <submittedName>
        <fullName evidence="5">Phosphate ABC transporter ATP-binding protein, PhoT family</fullName>
        <ecNumber evidence="5">3.6.3.27</ecNumber>
    </submittedName>
</protein>
<dbReference type="InterPro" id="IPR005670">
    <property type="entry name" value="PstB-like"/>
</dbReference>
<dbReference type="InterPro" id="IPR003439">
    <property type="entry name" value="ABC_transporter-like_ATP-bd"/>
</dbReference>
<sequence>MDRVMQIKGLCAAYADKTVLSNINVDIYRNAITAVIGPSGCGKTTFIKSLNLLVEDEKDGSVKGSILLDGSDARSIPREKLRSKLGMVFQNPAPFPLSIKDNMTYAPRYHGIRDKERLCQIAKEKLQVAGLYEEVSHCLDMPAKKLSGGQQQRLCIARALTVEPSLLLLDEPCSALDIQNTAKIEAMLRELSKDYAIVIVTHNLAQARRIADYTMFMMSGELIEFGRTSELFSSPGDERTRQYIEGVFG</sequence>